<evidence type="ECO:0000259" key="3">
    <source>
        <dbReference type="Pfam" id="PF07910"/>
    </source>
</evidence>
<dbReference type="STRING" id="1077348.A0A2G8RQS1"/>
<comment type="caution">
    <text evidence="4">The sequence shown here is derived from an EMBL/GenBank/DDBJ whole genome shotgun (WGS) entry which is preliminary data.</text>
</comment>
<sequence length="213" mass="23968">MLYFSGDSRRHSTSATVGERLLGARAINVTDKPPIILQHKGHSRTIIGVEQAKNGVINLLTFDPGRRLPSHIKRIALQYHTPAKLTGLSKSFLPKKVLDTALLDTIKSRKRKSPEPHGGGGKRKRESSGNRDVIIIDDDEDEDRGCKAKPPSSSHQQLDFDTLSPAEVLKIFRLDNKMLRKNKKYQVLWFPMTEPLTEAQKLNRQIVTSEKVT</sequence>
<dbReference type="GO" id="GO:0016787">
    <property type="term" value="F:hydrolase activity"/>
    <property type="evidence" value="ECO:0007669"/>
    <property type="project" value="UniProtKB-KW"/>
</dbReference>
<feature type="region of interest" description="Disordered" evidence="2">
    <location>
        <begin position="105"/>
        <end position="158"/>
    </location>
</feature>
<keyword evidence="1" id="KW-0378">Hydrolase</keyword>
<keyword evidence="5" id="KW-1185">Reference proteome</keyword>
<evidence type="ECO:0000313" key="4">
    <source>
        <dbReference type="EMBL" id="PIL23853.1"/>
    </source>
</evidence>
<dbReference type="EMBL" id="AYKW01000067">
    <property type="protein sequence ID" value="PIL23853.1"/>
    <property type="molecule type" value="Genomic_DNA"/>
</dbReference>
<evidence type="ECO:0000313" key="5">
    <source>
        <dbReference type="Proteomes" id="UP000230002"/>
    </source>
</evidence>
<accession>A0A2G8RQS1</accession>
<reference evidence="4 5" key="1">
    <citation type="journal article" date="2015" name="Sci. Rep.">
        <title>Chromosome-level genome map provides insights into diverse defense mechanisms in the medicinal fungus Ganoderma sinense.</title>
        <authorList>
            <person name="Zhu Y."/>
            <person name="Xu J."/>
            <person name="Sun C."/>
            <person name="Zhou S."/>
            <person name="Xu H."/>
            <person name="Nelson D.R."/>
            <person name="Qian J."/>
            <person name="Song J."/>
            <person name="Luo H."/>
            <person name="Xiang L."/>
            <person name="Li Y."/>
            <person name="Xu Z."/>
            <person name="Ji A."/>
            <person name="Wang L."/>
            <person name="Lu S."/>
            <person name="Hayward A."/>
            <person name="Sun W."/>
            <person name="Li X."/>
            <person name="Schwartz D.C."/>
            <person name="Wang Y."/>
            <person name="Chen S."/>
        </authorList>
    </citation>
    <scope>NUCLEOTIDE SEQUENCE [LARGE SCALE GENOMIC DNA]</scope>
    <source>
        <strain evidence="4 5">ZZ0214-1</strain>
    </source>
</reference>
<gene>
    <name evidence="4" type="ORF">GSI_13604</name>
</gene>
<protein>
    <recommendedName>
        <fullName evidence="3">UFSP1/2/DUB catalytic domain-containing protein</fullName>
    </recommendedName>
</protein>
<dbReference type="AlphaFoldDB" id="A0A2G8RQS1"/>
<evidence type="ECO:0000256" key="2">
    <source>
        <dbReference type="SAM" id="MobiDB-lite"/>
    </source>
</evidence>
<dbReference type="Pfam" id="PF07910">
    <property type="entry name" value="Peptidase_C78"/>
    <property type="match status" value="1"/>
</dbReference>
<dbReference type="OrthoDB" id="288987at2759"/>
<name>A0A2G8RQS1_9APHY</name>
<evidence type="ECO:0000256" key="1">
    <source>
        <dbReference type="ARBA" id="ARBA00022801"/>
    </source>
</evidence>
<organism evidence="4 5">
    <name type="scientific">Ganoderma sinense ZZ0214-1</name>
    <dbReference type="NCBI Taxonomy" id="1077348"/>
    <lineage>
        <taxon>Eukaryota</taxon>
        <taxon>Fungi</taxon>
        <taxon>Dikarya</taxon>
        <taxon>Basidiomycota</taxon>
        <taxon>Agaricomycotina</taxon>
        <taxon>Agaricomycetes</taxon>
        <taxon>Polyporales</taxon>
        <taxon>Polyporaceae</taxon>
        <taxon>Ganoderma</taxon>
    </lineage>
</organism>
<dbReference type="InterPro" id="IPR012462">
    <property type="entry name" value="UFSP1/2_DUB_cat"/>
</dbReference>
<dbReference type="Gene3D" id="3.90.70.130">
    <property type="match status" value="1"/>
</dbReference>
<feature type="domain" description="UFSP1/2/DUB catalytic" evidence="3">
    <location>
        <begin position="29"/>
        <end position="72"/>
    </location>
</feature>
<proteinExistence type="predicted"/>
<dbReference type="Proteomes" id="UP000230002">
    <property type="component" value="Unassembled WGS sequence"/>
</dbReference>